<feature type="transmembrane region" description="Helical" evidence="1">
    <location>
        <begin position="16"/>
        <end position="35"/>
    </location>
</feature>
<feature type="domain" description="MHYT" evidence="6">
    <location>
        <begin position="12"/>
        <end position="200"/>
    </location>
</feature>
<dbReference type="InterPro" id="IPR035965">
    <property type="entry name" value="PAS-like_dom_sf"/>
</dbReference>
<dbReference type="NCBIfam" id="TIGR00229">
    <property type="entry name" value="sensory_box"/>
    <property type="match status" value="1"/>
</dbReference>
<dbReference type="Pfam" id="PF00563">
    <property type="entry name" value="EAL"/>
    <property type="match status" value="1"/>
</dbReference>
<dbReference type="InterPro" id="IPR029787">
    <property type="entry name" value="Nucleotide_cyclase"/>
</dbReference>
<name>A0A9X1NXN2_9HYPH</name>
<dbReference type="SUPFAM" id="SSF55073">
    <property type="entry name" value="Nucleotide cyclase"/>
    <property type="match status" value="1"/>
</dbReference>
<keyword evidence="1" id="KW-0472">Membrane</keyword>
<dbReference type="PROSITE" id="PS50883">
    <property type="entry name" value="EAL"/>
    <property type="match status" value="1"/>
</dbReference>
<evidence type="ECO:0000259" key="6">
    <source>
        <dbReference type="PROSITE" id="PS50924"/>
    </source>
</evidence>
<feature type="domain" description="PAC" evidence="3">
    <location>
        <begin position="324"/>
        <end position="376"/>
    </location>
</feature>
<dbReference type="NCBIfam" id="TIGR00254">
    <property type="entry name" value="GGDEF"/>
    <property type="match status" value="1"/>
</dbReference>
<evidence type="ECO:0000259" key="2">
    <source>
        <dbReference type="PROSITE" id="PS50112"/>
    </source>
</evidence>
<dbReference type="InterPro" id="IPR035919">
    <property type="entry name" value="EAL_sf"/>
</dbReference>
<dbReference type="Gene3D" id="3.30.450.20">
    <property type="entry name" value="PAS domain"/>
    <property type="match status" value="2"/>
</dbReference>
<gene>
    <name evidence="7" type="ORF">LRX75_22385</name>
</gene>
<dbReference type="Gene3D" id="3.30.70.270">
    <property type="match status" value="1"/>
</dbReference>
<protein>
    <submittedName>
        <fullName evidence="7">EAL domain-containing protein</fullName>
    </submittedName>
</protein>
<dbReference type="Pfam" id="PF00990">
    <property type="entry name" value="GGDEF"/>
    <property type="match status" value="1"/>
</dbReference>
<dbReference type="InterPro" id="IPR001633">
    <property type="entry name" value="EAL_dom"/>
</dbReference>
<feature type="transmembrane region" description="Helical" evidence="1">
    <location>
        <begin position="215"/>
        <end position="239"/>
    </location>
</feature>
<dbReference type="SUPFAM" id="SSF55785">
    <property type="entry name" value="PYP-like sensor domain (PAS domain)"/>
    <property type="match status" value="2"/>
</dbReference>
<proteinExistence type="predicted"/>
<dbReference type="PANTHER" id="PTHR44757">
    <property type="entry name" value="DIGUANYLATE CYCLASE DGCP"/>
    <property type="match status" value="1"/>
</dbReference>
<feature type="domain" description="GGDEF" evidence="5">
    <location>
        <begin position="534"/>
        <end position="666"/>
    </location>
</feature>
<dbReference type="SMART" id="SM00267">
    <property type="entry name" value="GGDEF"/>
    <property type="match status" value="1"/>
</dbReference>
<dbReference type="CDD" id="cd00130">
    <property type="entry name" value="PAS"/>
    <property type="match status" value="1"/>
</dbReference>
<organism evidence="7 8">
    <name type="scientific">Rhizobium quercicola</name>
    <dbReference type="NCBI Taxonomy" id="2901226"/>
    <lineage>
        <taxon>Bacteria</taxon>
        <taxon>Pseudomonadati</taxon>
        <taxon>Pseudomonadota</taxon>
        <taxon>Alphaproteobacteria</taxon>
        <taxon>Hyphomicrobiales</taxon>
        <taxon>Rhizobiaceae</taxon>
        <taxon>Rhizobium/Agrobacterium group</taxon>
        <taxon>Rhizobium</taxon>
    </lineage>
</organism>
<dbReference type="Pfam" id="PF13426">
    <property type="entry name" value="PAS_9"/>
    <property type="match status" value="1"/>
</dbReference>
<dbReference type="CDD" id="cd01948">
    <property type="entry name" value="EAL"/>
    <property type="match status" value="1"/>
</dbReference>
<dbReference type="InterPro" id="IPR052155">
    <property type="entry name" value="Biofilm_reg_signaling"/>
</dbReference>
<evidence type="ECO:0000313" key="7">
    <source>
        <dbReference type="EMBL" id="MCD7111779.1"/>
    </source>
</evidence>
<reference evidence="7" key="1">
    <citation type="submission" date="2021-12" db="EMBL/GenBank/DDBJ databases">
        <authorList>
            <person name="Li Y."/>
        </authorList>
    </citation>
    <scope>NUCLEOTIDE SEQUENCE</scope>
    <source>
        <strain evidence="7">DKSPLA3</strain>
    </source>
</reference>
<feature type="transmembrane region" description="Helical" evidence="1">
    <location>
        <begin position="175"/>
        <end position="195"/>
    </location>
</feature>
<feature type="transmembrane region" description="Helical" evidence="1">
    <location>
        <begin position="110"/>
        <end position="134"/>
    </location>
</feature>
<dbReference type="InterPro" id="IPR000700">
    <property type="entry name" value="PAS-assoc_C"/>
</dbReference>
<feature type="transmembrane region" description="Helical" evidence="1">
    <location>
        <begin position="146"/>
        <end position="163"/>
    </location>
</feature>
<dbReference type="SMART" id="SM00091">
    <property type="entry name" value="PAS"/>
    <property type="match status" value="1"/>
</dbReference>
<feature type="transmembrane region" description="Helical" evidence="1">
    <location>
        <begin position="84"/>
        <end position="103"/>
    </location>
</feature>
<keyword evidence="1" id="KW-1133">Transmembrane helix</keyword>
<evidence type="ECO:0000259" key="4">
    <source>
        <dbReference type="PROSITE" id="PS50883"/>
    </source>
</evidence>
<dbReference type="InterPro" id="IPR000160">
    <property type="entry name" value="GGDEF_dom"/>
</dbReference>
<dbReference type="PROSITE" id="PS50924">
    <property type="entry name" value="MHYT"/>
    <property type="match status" value="1"/>
</dbReference>
<dbReference type="InterPro" id="IPR005330">
    <property type="entry name" value="MHYT_dom"/>
</dbReference>
<evidence type="ECO:0000256" key="1">
    <source>
        <dbReference type="PROSITE-ProRule" id="PRU00244"/>
    </source>
</evidence>
<keyword evidence="8" id="KW-1185">Reference proteome</keyword>
<dbReference type="AlphaFoldDB" id="A0A9X1NXN2"/>
<dbReference type="SMART" id="SM00052">
    <property type="entry name" value="EAL"/>
    <property type="match status" value="1"/>
</dbReference>
<dbReference type="PROSITE" id="PS50112">
    <property type="entry name" value="PAS"/>
    <property type="match status" value="1"/>
</dbReference>
<dbReference type="PROSITE" id="PS50887">
    <property type="entry name" value="GGDEF"/>
    <property type="match status" value="1"/>
</dbReference>
<dbReference type="InterPro" id="IPR043128">
    <property type="entry name" value="Rev_trsase/Diguanyl_cyclase"/>
</dbReference>
<dbReference type="InterPro" id="IPR000014">
    <property type="entry name" value="PAS"/>
</dbReference>
<dbReference type="GO" id="GO:0016020">
    <property type="term" value="C:membrane"/>
    <property type="evidence" value="ECO:0007669"/>
    <property type="project" value="UniProtKB-UniRule"/>
</dbReference>
<comment type="caution">
    <text evidence="7">The sequence shown here is derived from an EMBL/GenBank/DDBJ whole genome shotgun (WGS) entry which is preliminary data.</text>
</comment>
<accession>A0A9X1NXN2</accession>
<dbReference type="Pfam" id="PF12860">
    <property type="entry name" value="PAS_7"/>
    <property type="match status" value="1"/>
</dbReference>
<dbReference type="PROSITE" id="PS50113">
    <property type="entry name" value="PAC"/>
    <property type="match status" value="1"/>
</dbReference>
<evidence type="ECO:0000313" key="8">
    <source>
        <dbReference type="Proteomes" id="UP001139089"/>
    </source>
</evidence>
<sequence length="928" mass="101656">MLRVLSCITTEHDLRLVVFAGFLCLVSCAAAMMLLQRAHRARGYVRWIWLVSAGTSGGFGIWATHFVAMLAYEASLVLGYEPSRTLLSLAISVTTTFLAVAVASSLTGRLAFIMAGLLFGLGVSTMHFVGMTAIEFPGEIHWDATLVWSAILLAVVFSVPGFSSVSPGRRSPKRLASAATLLTLGIVSMHFTSMGGVTMTPVADSPLPSNLLSPALMVIVIATTALSLLFSVLAAALFASRSETATVAMNTRFRHLVQGVSDYAIYLLDPSGRVTNWNVGAQRMKGYADGEIVGKNFAVFYSEDERLTGAPEQALHTALASGKFETEGWRYRKNGTAFWASVVIDPIYDEHNDHIGFAKITRDCTEAKDSAARLMDVTNNLSIALNTMGHGIALFDANELLILHNELFREIIEFPPSLDIVGRSFHSLCYERFKTDQTGSHDADGLYAVHRALFTAPGGGEISREVANGRTIRTMHRPTGDGSFVMTLEDITARVDAEEKIRHLARHDALTGLANRHQFGERLDAAIENVSGGEKVAAICIDLDDFKEINDRYGHAMGDKVLYALATRMQKLMGENEAVGRFGGDEFVAFKRFVHERDLEEFISRLFRALTERIAIDETEILPGASIGVSVYPSDATDSEKLLNNADMAMYRSKAQPEQRISFYEAAMDEAARERRAMGRDLGVALEEKQFFLVYQVQKAARTRETTGYEVLLRWRHPQRGLISPGTFIPIAEECGLISTIGDWVLEEACREAVAWGLGHKIAVNLSPLQLGDVSLVDKVRSVLLRTGLPPSRLELEVTESAIIGDKGRALHILRQIRAMGVMIAIDDFGTGYSSLETLRAFPFDKIKLDRSFVNELDGRQSKAFIRAIVALGKSLNVTILAEGAETEDQLQVLVSEGCDEVQGFLFGRPCPIDSLQDPGLDLPALTA</sequence>
<evidence type="ECO:0000259" key="5">
    <source>
        <dbReference type="PROSITE" id="PS50887"/>
    </source>
</evidence>
<feature type="domain" description="PAS" evidence="2">
    <location>
        <begin position="249"/>
        <end position="322"/>
    </location>
</feature>
<feature type="domain" description="EAL" evidence="4">
    <location>
        <begin position="675"/>
        <end position="924"/>
    </location>
</feature>
<dbReference type="Proteomes" id="UP001139089">
    <property type="component" value="Unassembled WGS sequence"/>
</dbReference>
<dbReference type="EMBL" id="JAJOZR010000021">
    <property type="protein sequence ID" value="MCD7111779.1"/>
    <property type="molecule type" value="Genomic_DNA"/>
</dbReference>
<dbReference type="Pfam" id="PF03707">
    <property type="entry name" value="MHYT"/>
    <property type="match status" value="2"/>
</dbReference>
<feature type="transmembrane region" description="Helical" evidence="1">
    <location>
        <begin position="47"/>
        <end position="72"/>
    </location>
</feature>
<dbReference type="Gene3D" id="3.20.20.450">
    <property type="entry name" value="EAL domain"/>
    <property type="match status" value="1"/>
</dbReference>
<evidence type="ECO:0000259" key="3">
    <source>
        <dbReference type="PROSITE" id="PS50113"/>
    </source>
</evidence>
<dbReference type="PANTHER" id="PTHR44757:SF2">
    <property type="entry name" value="BIOFILM ARCHITECTURE MAINTENANCE PROTEIN MBAA"/>
    <property type="match status" value="1"/>
</dbReference>
<dbReference type="SUPFAM" id="SSF141868">
    <property type="entry name" value="EAL domain-like"/>
    <property type="match status" value="1"/>
</dbReference>
<dbReference type="CDD" id="cd01949">
    <property type="entry name" value="GGDEF"/>
    <property type="match status" value="1"/>
</dbReference>
<keyword evidence="1" id="KW-0812">Transmembrane</keyword>